<evidence type="ECO:0008006" key="3">
    <source>
        <dbReference type="Google" id="ProtNLM"/>
    </source>
</evidence>
<dbReference type="Gene3D" id="3.30.420.10">
    <property type="entry name" value="Ribonuclease H-like superfamily/Ribonuclease H"/>
    <property type="match status" value="1"/>
</dbReference>
<dbReference type="EMBL" id="BGZK01001117">
    <property type="protein sequence ID" value="GBP71675.1"/>
    <property type="molecule type" value="Genomic_DNA"/>
</dbReference>
<dbReference type="OrthoDB" id="8958038at2759"/>
<protein>
    <recommendedName>
        <fullName evidence="3">Integrase catalytic domain-containing protein</fullName>
    </recommendedName>
</protein>
<evidence type="ECO:0000313" key="2">
    <source>
        <dbReference type="Proteomes" id="UP000299102"/>
    </source>
</evidence>
<dbReference type="AlphaFoldDB" id="A0A4C1YB34"/>
<keyword evidence="2" id="KW-1185">Reference proteome</keyword>
<name>A0A4C1YB34_EUMVA</name>
<dbReference type="InterPro" id="IPR036397">
    <property type="entry name" value="RNaseH_sf"/>
</dbReference>
<sequence length="106" mass="12366">MIARRGYPTWIYSDNGTNLHGADRELIKAMREETSKRSIVWKCIPSGASFMGSAWERLDVEWKSCIRYLGIHIDRSLRMIPQVDYAIQQSQAVRAKLRPRTHVRYA</sequence>
<gene>
    <name evidence="1" type="ORF">EVAR_8281_1</name>
</gene>
<dbReference type="GO" id="GO:0003676">
    <property type="term" value="F:nucleic acid binding"/>
    <property type="evidence" value="ECO:0007669"/>
    <property type="project" value="InterPro"/>
</dbReference>
<evidence type="ECO:0000313" key="1">
    <source>
        <dbReference type="EMBL" id="GBP71675.1"/>
    </source>
</evidence>
<proteinExistence type="predicted"/>
<dbReference type="Proteomes" id="UP000299102">
    <property type="component" value="Unassembled WGS sequence"/>
</dbReference>
<accession>A0A4C1YB34</accession>
<comment type="caution">
    <text evidence="1">The sequence shown here is derived from an EMBL/GenBank/DDBJ whole genome shotgun (WGS) entry which is preliminary data.</text>
</comment>
<organism evidence="1 2">
    <name type="scientific">Eumeta variegata</name>
    <name type="common">Bagworm moth</name>
    <name type="synonym">Eumeta japonica</name>
    <dbReference type="NCBI Taxonomy" id="151549"/>
    <lineage>
        <taxon>Eukaryota</taxon>
        <taxon>Metazoa</taxon>
        <taxon>Ecdysozoa</taxon>
        <taxon>Arthropoda</taxon>
        <taxon>Hexapoda</taxon>
        <taxon>Insecta</taxon>
        <taxon>Pterygota</taxon>
        <taxon>Neoptera</taxon>
        <taxon>Endopterygota</taxon>
        <taxon>Lepidoptera</taxon>
        <taxon>Glossata</taxon>
        <taxon>Ditrysia</taxon>
        <taxon>Tineoidea</taxon>
        <taxon>Psychidae</taxon>
        <taxon>Oiketicinae</taxon>
        <taxon>Eumeta</taxon>
    </lineage>
</organism>
<reference evidence="1 2" key="1">
    <citation type="journal article" date="2019" name="Commun. Biol.">
        <title>The bagworm genome reveals a unique fibroin gene that provides high tensile strength.</title>
        <authorList>
            <person name="Kono N."/>
            <person name="Nakamura H."/>
            <person name="Ohtoshi R."/>
            <person name="Tomita M."/>
            <person name="Numata K."/>
            <person name="Arakawa K."/>
        </authorList>
    </citation>
    <scope>NUCLEOTIDE SEQUENCE [LARGE SCALE GENOMIC DNA]</scope>
</reference>